<dbReference type="InterPro" id="IPR000485">
    <property type="entry name" value="AsnC-type_HTH_dom"/>
</dbReference>
<dbReference type="GO" id="GO:0043565">
    <property type="term" value="F:sequence-specific DNA binding"/>
    <property type="evidence" value="ECO:0007669"/>
    <property type="project" value="InterPro"/>
</dbReference>
<evidence type="ECO:0000256" key="3">
    <source>
        <dbReference type="ARBA" id="ARBA00023163"/>
    </source>
</evidence>
<keyword evidence="1" id="KW-0805">Transcription regulation</keyword>
<dbReference type="EMBL" id="FQWE01000006">
    <property type="protein sequence ID" value="SHG23390.1"/>
    <property type="molecule type" value="Genomic_DNA"/>
</dbReference>
<dbReference type="PROSITE" id="PS50956">
    <property type="entry name" value="HTH_ASNC_2"/>
    <property type="match status" value="1"/>
</dbReference>
<dbReference type="InterPro" id="IPR011008">
    <property type="entry name" value="Dimeric_a/b-barrel"/>
</dbReference>
<dbReference type="AlphaFoldDB" id="A0A1M5I644"/>
<dbReference type="SUPFAM" id="SSF54909">
    <property type="entry name" value="Dimeric alpha+beta barrel"/>
    <property type="match status" value="1"/>
</dbReference>
<evidence type="ECO:0000313" key="6">
    <source>
        <dbReference type="Proteomes" id="UP000184036"/>
    </source>
</evidence>
<dbReference type="Gene3D" id="1.10.10.10">
    <property type="entry name" value="Winged helix-like DNA-binding domain superfamily/Winged helix DNA-binding domain"/>
    <property type="match status" value="1"/>
</dbReference>
<proteinExistence type="predicted"/>
<dbReference type="Pfam" id="PF13404">
    <property type="entry name" value="HTH_AsnC-type"/>
    <property type="match status" value="1"/>
</dbReference>
<dbReference type="PANTHER" id="PTHR30154">
    <property type="entry name" value="LEUCINE-RESPONSIVE REGULATORY PROTEIN"/>
    <property type="match status" value="1"/>
</dbReference>
<dbReference type="SMART" id="SM00344">
    <property type="entry name" value="HTH_ASNC"/>
    <property type="match status" value="1"/>
</dbReference>
<dbReference type="Pfam" id="PF01037">
    <property type="entry name" value="AsnC_trans_reg"/>
    <property type="match status" value="1"/>
</dbReference>
<dbReference type="Proteomes" id="UP000184036">
    <property type="component" value="Unassembled WGS sequence"/>
</dbReference>
<dbReference type="STRING" id="271157.SAMN05444396_106150"/>
<accession>A0A1M5I644</accession>
<dbReference type="Gene3D" id="3.30.70.920">
    <property type="match status" value="1"/>
</dbReference>
<evidence type="ECO:0000256" key="1">
    <source>
        <dbReference type="ARBA" id="ARBA00023015"/>
    </source>
</evidence>
<feature type="domain" description="HTH asnC-type" evidence="4">
    <location>
        <begin position="2"/>
        <end position="63"/>
    </location>
</feature>
<dbReference type="InterPro" id="IPR036388">
    <property type="entry name" value="WH-like_DNA-bd_sf"/>
</dbReference>
<gene>
    <name evidence="5" type="ORF">SAMN05444396_106150</name>
</gene>
<dbReference type="InterPro" id="IPR036390">
    <property type="entry name" value="WH_DNA-bd_sf"/>
</dbReference>
<dbReference type="InterPro" id="IPR019887">
    <property type="entry name" value="Tscrpt_reg_AsnC/Lrp_C"/>
</dbReference>
<organism evidence="5 6">
    <name type="scientific">Flavobacterium segetis</name>
    <dbReference type="NCBI Taxonomy" id="271157"/>
    <lineage>
        <taxon>Bacteria</taxon>
        <taxon>Pseudomonadati</taxon>
        <taxon>Bacteroidota</taxon>
        <taxon>Flavobacteriia</taxon>
        <taxon>Flavobacteriales</taxon>
        <taxon>Flavobacteriaceae</taxon>
        <taxon>Flavobacterium</taxon>
    </lineage>
</organism>
<dbReference type="RefSeq" id="WP_072991824.1">
    <property type="nucleotide sequence ID" value="NZ_FQWE01000006.1"/>
</dbReference>
<dbReference type="PRINTS" id="PR00033">
    <property type="entry name" value="HTHASNC"/>
</dbReference>
<evidence type="ECO:0000313" key="5">
    <source>
        <dbReference type="EMBL" id="SHG23390.1"/>
    </source>
</evidence>
<dbReference type="CDD" id="cd00090">
    <property type="entry name" value="HTH_ARSR"/>
    <property type="match status" value="1"/>
</dbReference>
<dbReference type="GO" id="GO:0005829">
    <property type="term" value="C:cytosol"/>
    <property type="evidence" value="ECO:0007669"/>
    <property type="project" value="TreeGrafter"/>
</dbReference>
<dbReference type="SUPFAM" id="SSF46785">
    <property type="entry name" value="Winged helix' DNA-binding domain"/>
    <property type="match status" value="1"/>
</dbReference>
<keyword evidence="6" id="KW-1185">Reference proteome</keyword>
<dbReference type="InterPro" id="IPR011991">
    <property type="entry name" value="ArsR-like_HTH"/>
</dbReference>
<dbReference type="GO" id="GO:0006355">
    <property type="term" value="P:regulation of DNA-templated transcription"/>
    <property type="evidence" value="ECO:0007669"/>
    <property type="project" value="UniProtKB-ARBA"/>
</dbReference>
<dbReference type="OrthoDB" id="9800326at2"/>
<evidence type="ECO:0000259" key="4">
    <source>
        <dbReference type="PROSITE" id="PS50956"/>
    </source>
</evidence>
<protein>
    <submittedName>
        <fullName evidence="5">Lrp/AsnC family transcriptional regulator, leucine-responsive regulatory protein</fullName>
    </submittedName>
</protein>
<dbReference type="PANTHER" id="PTHR30154:SF34">
    <property type="entry name" value="TRANSCRIPTIONAL REGULATOR AZLB"/>
    <property type="match status" value="1"/>
</dbReference>
<name>A0A1M5I644_9FLAO</name>
<evidence type="ECO:0000256" key="2">
    <source>
        <dbReference type="ARBA" id="ARBA00023125"/>
    </source>
</evidence>
<keyword evidence="3" id="KW-0804">Transcription</keyword>
<dbReference type="InterPro" id="IPR019888">
    <property type="entry name" value="Tscrpt_reg_AsnC-like"/>
</dbReference>
<sequence length="139" mass="16010">MVDSIDLKIIEKLNENARMSFVDIGKKIGLSPSSVRERVQKLEDTDIIKGYNVQLNNTKLGYGLEVFIMFKLFSGKLNLFCDKLNLFPEIAEIYRITGTHNIFMKVILKDQFHLQQFIDRLLVYGEPTTHLVLSNLKSS</sequence>
<dbReference type="GO" id="GO:0043200">
    <property type="term" value="P:response to amino acid"/>
    <property type="evidence" value="ECO:0007669"/>
    <property type="project" value="TreeGrafter"/>
</dbReference>
<keyword evidence="2" id="KW-0238">DNA-binding</keyword>
<reference evidence="6" key="1">
    <citation type="submission" date="2016-11" db="EMBL/GenBank/DDBJ databases">
        <authorList>
            <person name="Varghese N."/>
            <person name="Submissions S."/>
        </authorList>
    </citation>
    <scope>NUCLEOTIDE SEQUENCE [LARGE SCALE GENOMIC DNA]</scope>
    <source>
        <strain evidence="6">DSM 19741</strain>
    </source>
</reference>